<keyword evidence="1" id="KW-1133">Transmembrane helix</keyword>
<dbReference type="Proteomes" id="UP001162972">
    <property type="component" value="Chromosome 17"/>
</dbReference>
<evidence type="ECO:0000256" key="1">
    <source>
        <dbReference type="SAM" id="Phobius"/>
    </source>
</evidence>
<proteinExistence type="predicted"/>
<comment type="caution">
    <text evidence="2">The sequence shown here is derived from an EMBL/GenBank/DDBJ whole genome shotgun (WGS) entry which is preliminary data.</text>
</comment>
<dbReference type="AlphaFoldDB" id="A0AAD6KDB8"/>
<sequence>MLRKHCKSKQIAMGLLSNCIKRDELKPGDHIYSWKNAYLYAHHGLSLSFYSLFGVVIAVLSTQWD</sequence>
<dbReference type="EMBL" id="JAPFFJ010000008">
    <property type="protein sequence ID" value="KAJ6421203.1"/>
    <property type="molecule type" value="Genomic_DNA"/>
</dbReference>
<evidence type="ECO:0000313" key="3">
    <source>
        <dbReference type="Proteomes" id="UP001162972"/>
    </source>
</evidence>
<dbReference type="PANTHER" id="PTHR46137:SF3">
    <property type="entry name" value="OS05G0310600 PROTEIN"/>
    <property type="match status" value="1"/>
</dbReference>
<organism evidence="2 3">
    <name type="scientific">Salix udensis</name>
    <dbReference type="NCBI Taxonomy" id="889485"/>
    <lineage>
        <taxon>Eukaryota</taxon>
        <taxon>Viridiplantae</taxon>
        <taxon>Streptophyta</taxon>
        <taxon>Embryophyta</taxon>
        <taxon>Tracheophyta</taxon>
        <taxon>Spermatophyta</taxon>
        <taxon>Magnoliopsida</taxon>
        <taxon>eudicotyledons</taxon>
        <taxon>Gunneridae</taxon>
        <taxon>Pentapetalae</taxon>
        <taxon>rosids</taxon>
        <taxon>fabids</taxon>
        <taxon>Malpighiales</taxon>
        <taxon>Salicaceae</taxon>
        <taxon>Saliceae</taxon>
        <taxon>Salix</taxon>
    </lineage>
</organism>
<name>A0AAD6KDB8_9ROSI</name>
<dbReference type="PANTHER" id="PTHR46137">
    <property type="entry name" value="OS05G0310600 PROTEIN"/>
    <property type="match status" value="1"/>
</dbReference>
<accession>A0AAD6KDB8</accession>
<gene>
    <name evidence="2" type="ORF">OIU84_028558</name>
</gene>
<evidence type="ECO:0000313" key="2">
    <source>
        <dbReference type="EMBL" id="KAJ6421203.1"/>
    </source>
</evidence>
<keyword evidence="1" id="KW-0812">Transmembrane</keyword>
<feature type="transmembrane region" description="Helical" evidence="1">
    <location>
        <begin position="45"/>
        <end position="64"/>
    </location>
</feature>
<protein>
    <submittedName>
        <fullName evidence="2">Uncharacterized protein</fullName>
    </submittedName>
</protein>
<keyword evidence="3" id="KW-1185">Reference proteome</keyword>
<reference evidence="2 3" key="1">
    <citation type="journal article" date="2023" name="Int. J. Mol. Sci.">
        <title>De Novo Assembly and Annotation of 11 Diverse Shrub Willow (Salix) Genomes Reveals Novel Gene Organization in Sex-Linked Regions.</title>
        <authorList>
            <person name="Hyden B."/>
            <person name="Feng K."/>
            <person name="Yates T.B."/>
            <person name="Jawdy S."/>
            <person name="Cereghino C."/>
            <person name="Smart L.B."/>
            <person name="Muchero W."/>
        </authorList>
    </citation>
    <scope>NUCLEOTIDE SEQUENCE [LARGE SCALE GENOMIC DNA]</scope>
    <source>
        <tissue evidence="2">Shoot tip</tissue>
    </source>
</reference>
<keyword evidence="1" id="KW-0472">Membrane</keyword>